<evidence type="ECO:0000313" key="8">
    <source>
        <dbReference type="EMBL" id="GGO74264.1"/>
    </source>
</evidence>
<evidence type="ECO:0000256" key="2">
    <source>
        <dbReference type="ARBA" id="ARBA00010488"/>
    </source>
</evidence>
<evidence type="ECO:0000256" key="5">
    <source>
        <dbReference type="ARBA" id="ARBA00022944"/>
    </source>
</evidence>
<dbReference type="InterPro" id="IPR029044">
    <property type="entry name" value="Nucleotide-diphossugar_trans"/>
</dbReference>
<keyword evidence="9" id="KW-1185">Reference proteome</keyword>
<dbReference type="PANTHER" id="PTHR37316:SF3">
    <property type="entry name" value="TEICHOIC ACID GLYCEROL-PHOSPHATE TRANSFERASE"/>
    <property type="match status" value="1"/>
</dbReference>
<dbReference type="InterPro" id="IPR001173">
    <property type="entry name" value="Glyco_trans_2-like"/>
</dbReference>
<dbReference type="PANTHER" id="PTHR37316">
    <property type="entry name" value="TEICHOIC ACID GLYCEROL-PHOSPHATE PRIMASE"/>
    <property type="match status" value="1"/>
</dbReference>
<dbReference type="Proteomes" id="UP000646523">
    <property type="component" value="Unassembled WGS sequence"/>
</dbReference>
<comment type="subcellular location">
    <subcellularLocation>
        <location evidence="1">Cell membrane</location>
        <topology evidence="1">Peripheral membrane protein</topology>
    </subcellularLocation>
</comment>
<reference evidence="8" key="2">
    <citation type="submission" date="2020-09" db="EMBL/GenBank/DDBJ databases">
        <authorList>
            <person name="Sun Q."/>
            <person name="Zhou Y."/>
        </authorList>
    </citation>
    <scope>NUCLEOTIDE SEQUENCE</scope>
    <source>
        <strain evidence="8">CGMCC 4.7368</strain>
    </source>
</reference>
<dbReference type="RefSeq" id="WP_189126276.1">
    <property type="nucleotide sequence ID" value="NZ_BMNH01000015.1"/>
</dbReference>
<dbReference type="Gene3D" id="3.90.550.10">
    <property type="entry name" value="Spore Coat Polysaccharide Biosynthesis Protein SpsA, Chain A"/>
    <property type="match status" value="1"/>
</dbReference>
<dbReference type="AlphaFoldDB" id="A0A917Z6A8"/>
<evidence type="ECO:0000256" key="4">
    <source>
        <dbReference type="ARBA" id="ARBA00022679"/>
    </source>
</evidence>
<reference evidence="8" key="1">
    <citation type="journal article" date="2014" name="Int. J. Syst. Evol. Microbiol.">
        <title>Complete genome sequence of Corynebacterium casei LMG S-19264T (=DSM 44701T), isolated from a smear-ripened cheese.</title>
        <authorList>
            <consortium name="US DOE Joint Genome Institute (JGI-PGF)"/>
            <person name="Walter F."/>
            <person name="Albersmeier A."/>
            <person name="Kalinowski J."/>
            <person name="Ruckert C."/>
        </authorList>
    </citation>
    <scope>NUCLEOTIDE SEQUENCE</scope>
    <source>
        <strain evidence="8">CGMCC 4.7368</strain>
    </source>
</reference>
<dbReference type="Gene3D" id="3.40.50.12580">
    <property type="match status" value="1"/>
</dbReference>
<dbReference type="GO" id="GO:0005886">
    <property type="term" value="C:plasma membrane"/>
    <property type="evidence" value="ECO:0007669"/>
    <property type="project" value="UniProtKB-SubCell"/>
</dbReference>
<dbReference type="Pfam" id="PF00535">
    <property type="entry name" value="Glycos_transf_2"/>
    <property type="match status" value="1"/>
</dbReference>
<dbReference type="Pfam" id="PF04464">
    <property type="entry name" value="Glyphos_transf"/>
    <property type="match status" value="1"/>
</dbReference>
<dbReference type="GO" id="GO:0047355">
    <property type="term" value="F:CDP-glycerol glycerophosphotransferase activity"/>
    <property type="evidence" value="ECO:0007669"/>
    <property type="project" value="InterPro"/>
</dbReference>
<evidence type="ECO:0000256" key="6">
    <source>
        <dbReference type="ARBA" id="ARBA00023136"/>
    </source>
</evidence>
<proteinExistence type="inferred from homology"/>
<feature type="domain" description="Glycosyltransferase 2-like" evidence="7">
    <location>
        <begin position="5"/>
        <end position="168"/>
    </location>
</feature>
<name>A0A917Z6A8_9ACTN</name>
<accession>A0A917Z6A8</accession>
<evidence type="ECO:0000259" key="7">
    <source>
        <dbReference type="Pfam" id="PF00535"/>
    </source>
</evidence>
<dbReference type="SUPFAM" id="SSF53756">
    <property type="entry name" value="UDP-Glycosyltransferase/glycogen phosphorylase"/>
    <property type="match status" value="1"/>
</dbReference>
<keyword evidence="5" id="KW-0777">Teichoic acid biosynthesis</keyword>
<dbReference type="InterPro" id="IPR043148">
    <property type="entry name" value="TagF_C"/>
</dbReference>
<evidence type="ECO:0000256" key="1">
    <source>
        <dbReference type="ARBA" id="ARBA00004202"/>
    </source>
</evidence>
<organism evidence="8 9">
    <name type="scientific">Nonomuraea cavernae</name>
    <dbReference type="NCBI Taxonomy" id="2045107"/>
    <lineage>
        <taxon>Bacteria</taxon>
        <taxon>Bacillati</taxon>
        <taxon>Actinomycetota</taxon>
        <taxon>Actinomycetes</taxon>
        <taxon>Streptosporangiales</taxon>
        <taxon>Streptosporangiaceae</taxon>
        <taxon>Nonomuraea</taxon>
    </lineage>
</organism>
<evidence type="ECO:0000256" key="3">
    <source>
        <dbReference type="ARBA" id="ARBA00022475"/>
    </source>
</evidence>
<dbReference type="InterPro" id="IPR051612">
    <property type="entry name" value="Teichoic_Acid_Biosynth"/>
</dbReference>
<dbReference type="InterPro" id="IPR043149">
    <property type="entry name" value="TagF_N"/>
</dbReference>
<dbReference type="Gene3D" id="3.40.50.11820">
    <property type="match status" value="1"/>
</dbReference>
<comment type="caution">
    <text evidence="8">The sequence shown here is derived from an EMBL/GenBank/DDBJ whole genome shotgun (WGS) entry which is preliminary data.</text>
</comment>
<dbReference type="CDD" id="cd00761">
    <property type="entry name" value="Glyco_tranf_GTA_type"/>
    <property type="match status" value="1"/>
</dbReference>
<protein>
    <recommendedName>
        <fullName evidence="7">Glycosyltransferase 2-like domain-containing protein</fullName>
    </recommendedName>
</protein>
<evidence type="ECO:0000313" key="9">
    <source>
        <dbReference type="Proteomes" id="UP000646523"/>
    </source>
</evidence>
<dbReference type="GO" id="GO:0019350">
    <property type="term" value="P:teichoic acid biosynthetic process"/>
    <property type="evidence" value="ECO:0007669"/>
    <property type="project" value="UniProtKB-KW"/>
</dbReference>
<gene>
    <name evidence="8" type="ORF">GCM10012289_46500</name>
</gene>
<dbReference type="InterPro" id="IPR007554">
    <property type="entry name" value="Glycerophosphate_synth"/>
</dbReference>
<comment type="similarity">
    <text evidence="2">Belongs to the CDP-glycerol glycerophosphotransferase family.</text>
</comment>
<dbReference type="EMBL" id="BMNH01000015">
    <property type="protein sequence ID" value="GGO74264.1"/>
    <property type="molecule type" value="Genomic_DNA"/>
</dbReference>
<keyword evidence="4" id="KW-0808">Transferase</keyword>
<keyword evidence="3" id="KW-1003">Cell membrane</keyword>
<dbReference type="SUPFAM" id="SSF53448">
    <property type="entry name" value="Nucleotide-diphospho-sugar transferases"/>
    <property type="match status" value="1"/>
</dbReference>
<sequence>MPACSVVVITYNDAERLPRAVRSVLRQSLRDLEVVIADDSSTDETPRVAEELMRADPRVRYLRRQANSGGCGAPRNDGLDAATAPYVMFLDSDDELPRHACKSLLTEIERTGADFVSGQISRLYEWNGRMQRYYPTLFARRRVVPGIRAEPELFLDSFTTNKLYSVRFLRDAMLRFPEDIHYEDHVFATELYATSHRFAVVPWVVYHWRRGRDRTSISLSIKEMDNVRHRVVAARRSDDVLRRHGADDLLPARQERFLRQDLRVYLNPLPTRDRVWVKEFAAVVRPYLAEIPAGVLRRIDPMTRVCCHLILDDRIDDLRIAASSLTGPKAPPRAAVRSDGRTYWGTTVAPGMDITALRLAELPFSASRLRHEVTEIAADGDRVRMTVHSYDPFGALPVDRKAFLRLGRTRIPIEPEPSGEGGYISEITFTPRAGCEPRIGFTRLSDGHTTTDRLMADPGLRPIELPGVTVTTDGNASYLRIQSRSRLRPLARRIRRAVLRRVSTPAGKLRFYKAVIRLLPPRRDLALFESDVGKGCTGSPRAIYDELRRRALPIDVVWSVARGHRRALPADARVVRRGSWRHVWTMARAGVWVDSHGFPLDYPKPRRTRYLQTWHGQGIKSVGFDAPDLRADFDRPRAQWRAAVARWDALVSPSEEFSRHFLTANGYTGPVYRYGTPRCDALVNGTSRDDVRVRLEIPAGRKVLLYAPTYRDRAKGSGASVRVNLDLMAEELRDEWVIVLRTHPVESYEVPSHLRHFVRPAGSYPEINDLILASDALLTDYSSVMCDYALTGRPMLFHIDDWDDYRLSERGVYHDLPAIAPGPCVTTTSELIDRIRDLPATHASYADRYAAFRKLWCADERGDAAARIVTDFFETREVS</sequence>
<keyword evidence="6" id="KW-0472">Membrane</keyword>